<reference evidence="1" key="1">
    <citation type="journal article" date="2019" name="bioRxiv">
        <title>The Genome of the Zebra Mussel, Dreissena polymorpha: A Resource for Invasive Species Research.</title>
        <authorList>
            <person name="McCartney M.A."/>
            <person name="Auch B."/>
            <person name="Kono T."/>
            <person name="Mallez S."/>
            <person name="Zhang Y."/>
            <person name="Obille A."/>
            <person name="Becker A."/>
            <person name="Abrahante J.E."/>
            <person name="Garbe J."/>
            <person name="Badalamenti J.P."/>
            <person name="Herman A."/>
            <person name="Mangelson H."/>
            <person name="Liachko I."/>
            <person name="Sullivan S."/>
            <person name="Sone E.D."/>
            <person name="Koren S."/>
            <person name="Silverstein K.A.T."/>
            <person name="Beckman K.B."/>
            <person name="Gohl D.M."/>
        </authorList>
    </citation>
    <scope>NUCLEOTIDE SEQUENCE</scope>
    <source>
        <strain evidence="1">Duluth1</strain>
        <tissue evidence="1">Whole animal</tissue>
    </source>
</reference>
<gene>
    <name evidence="1" type="ORF">DPMN_125840</name>
</gene>
<proteinExistence type="predicted"/>
<keyword evidence="2" id="KW-1185">Reference proteome</keyword>
<dbReference type="AlphaFoldDB" id="A0A9D4H267"/>
<accession>A0A9D4H267</accession>
<sequence length="80" mass="8982">MDAGHSVQTQILTSQEFYLQSTPRKISATSSCPYQCTDGVRQKVIVLPIMVIWLTLPTNRSKMEYIPMYIARAVTTCGLV</sequence>
<evidence type="ECO:0000313" key="2">
    <source>
        <dbReference type="Proteomes" id="UP000828390"/>
    </source>
</evidence>
<dbReference type="Proteomes" id="UP000828390">
    <property type="component" value="Unassembled WGS sequence"/>
</dbReference>
<reference evidence="1" key="2">
    <citation type="submission" date="2020-11" db="EMBL/GenBank/DDBJ databases">
        <authorList>
            <person name="McCartney M.A."/>
            <person name="Auch B."/>
            <person name="Kono T."/>
            <person name="Mallez S."/>
            <person name="Becker A."/>
            <person name="Gohl D.M."/>
            <person name="Silverstein K.A.T."/>
            <person name="Koren S."/>
            <person name="Bechman K.B."/>
            <person name="Herman A."/>
            <person name="Abrahante J.E."/>
            <person name="Garbe J."/>
        </authorList>
    </citation>
    <scope>NUCLEOTIDE SEQUENCE</scope>
    <source>
        <strain evidence="1">Duluth1</strain>
        <tissue evidence="1">Whole animal</tissue>
    </source>
</reference>
<dbReference type="EMBL" id="JAIWYP010000005">
    <property type="protein sequence ID" value="KAH3824012.1"/>
    <property type="molecule type" value="Genomic_DNA"/>
</dbReference>
<organism evidence="1 2">
    <name type="scientific">Dreissena polymorpha</name>
    <name type="common">Zebra mussel</name>
    <name type="synonym">Mytilus polymorpha</name>
    <dbReference type="NCBI Taxonomy" id="45954"/>
    <lineage>
        <taxon>Eukaryota</taxon>
        <taxon>Metazoa</taxon>
        <taxon>Spiralia</taxon>
        <taxon>Lophotrochozoa</taxon>
        <taxon>Mollusca</taxon>
        <taxon>Bivalvia</taxon>
        <taxon>Autobranchia</taxon>
        <taxon>Heteroconchia</taxon>
        <taxon>Euheterodonta</taxon>
        <taxon>Imparidentia</taxon>
        <taxon>Neoheterodontei</taxon>
        <taxon>Myida</taxon>
        <taxon>Dreissenoidea</taxon>
        <taxon>Dreissenidae</taxon>
        <taxon>Dreissena</taxon>
    </lineage>
</organism>
<comment type="caution">
    <text evidence="1">The sequence shown here is derived from an EMBL/GenBank/DDBJ whole genome shotgun (WGS) entry which is preliminary data.</text>
</comment>
<name>A0A9D4H267_DREPO</name>
<evidence type="ECO:0000313" key="1">
    <source>
        <dbReference type="EMBL" id="KAH3824012.1"/>
    </source>
</evidence>
<protein>
    <submittedName>
        <fullName evidence="1">Uncharacterized protein</fullName>
    </submittedName>
</protein>